<gene>
    <name evidence="2" type="ORF">CVD27_00960</name>
</gene>
<dbReference type="OrthoDB" id="2704409at2"/>
<comment type="caution">
    <text evidence="2">The sequence shown here is derived from an EMBL/GenBank/DDBJ whole genome shotgun (WGS) entry which is preliminary data.</text>
</comment>
<name>A0A2N5HVB3_9BACI</name>
<keyword evidence="1" id="KW-0175">Coiled coil</keyword>
<feature type="coiled-coil region" evidence="1">
    <location>
        <begin position="17"/>
        <end position="44"/>
    </location>
</feature>
<dbReference type="RefSeq" id="WP_101646034.1">
    <property type="nucleotide sequence ID" value="NZ_PGVE01000012.1"/>
</dbReference>
<proteinExistence type="predicted"/>
<dbReference type="AlphaFoldDB" id="A0A2N5HVB3"/>
<dbReference type="Proteomes" id="UP000234950">
    <property type="component" value="Unassembled WGS sequence"/>
</dbReference>
<keyword evidence="3" id="KW-1185">Reference proteome</keyword>
<evidence type="ECO:0000313" key="3">
    <source>
        <dbReference type="Proteomes" id="UP000234950"/>
    </source>
</evidence>
<accession>A0A2N5HVB3</accession>
<protein>
    <submittedName>
        <fullName evidence="2">Uncharacterized protein</fullName>
    </submittedName>
</protein>
<sequence length="134" mass="15587">MINNNDTHITGEMLLRYYELNKTKKEIELEMNQLKDAFQSYFNNLVGTRQKGEISVSGFKLQRQIRKTEKYKEKETVKRLEELQMNDLIEVIRRPDDTKIKAALDLGLLTQTHLEGCVITSYSPAISVKPITPR</sequence>
<reference evidence="2 3" key="1">
    <citation type="submission" date="2017-11" db="EMBL/GenBank/DDBJ databases">
        <title>Comparitive Functional Genomics of Dry Heat Resistant strains isolated from the Viking Spacecraft.</title>
        <authorList>
            <person name="Seuylemezian A."/>
            <person name="Cooper K."/>
            <person name="Vaishampayan P."/>
        </authorList>
    </citation>
    <scope>NUCLEOTIDE SEQUENCE [LARGE SCALE GENOMIC DNA]</scope>
    <source>
        <strain evidence="2 3">V32-6</strain>
    </source>
</reference>
<evidence type="ECO:0000256" key="1">
    <source>
        <dbReference type="SAM" id="Coils"/>
    </source>
</evidence>
<organism evidence="2 3">
    <name type="scientific">Neobacillus cucumis</name>
    <dbReference type="NCBI Taxonomy" id="1740721"/>
    <lineage>
        <taxon>Bacteria</taxon>
        <taxon>Bacillati</taxon>
        <taxon>Bacillota</taxon>
        <taxon>Bacilli</taxon>
        <taxon>Bacillales</taxon>
        <taxon>Bacillaceae</taxon>
        <taxon>Neobacillus</taxon>
    </lineage>
</organism>
<evidence type="ECO:0000313" key="2">
    <source>
        <dbReference type="EMBL" id="PLS09450.1"/>
    </source>
</evidence>
<dbReference type="EMBL" id="PGVE01000012">
    <property type="protein sequence ID" value="PLS09450.1"/>
    <property type="molecule type" value="Genomic_DNA"/>
</dbReference>